<sequence>MNIMVDSVSKQARRKVFLFSGQGTQSYFMAKELFDTQTGFKRQLLELDEQFKQRLGHSILERIYDARAARLDPLDDVLVSFPAIFMIEHALARLLIDRGIQPDAVVGASMGEVAAAAIAGAISVDAAVALVAAQAQLFARTAPRGGMLAVLHELEACRGFTSVARDGEVAAINYPSNFVLAADEAGLGRIQQELSQRSVAFHRLPVRYPFHSSHLDPLREEYRSRVRADSLTWPRIPMYSCTTANRVHDLRSDHFWNVVRAPIQLYDTVLQLEGQGGCDFIDVGPAASFATIIKRILARDSTSRLFPLLSPFSRIDRELDGVTRSCAMTEAPAPRAPAQVPPPPSSPWALHTRGAASAPVNARKAALFPGQGSQERGMGAALFDEFPDLTDIADAILGYSIKRLCLEDPGKELAQTQFTQPALYVVNALSYLKRLREGAEQPAFVAGHSLGEYNALLVAGAFDFETGLRLVKRRGELMSGASGGTMAAVVGCDAVAVEQVLRDRQLTSLDIANINSPDQIVVSGPAQDIERARQCFVDRGARYVPLNVRAPFHSRYMQPAASEFERFLSQFQYAPLRCVVISNVTGRPYAHDNVVQGLALQLRSPVQWTATVRYLLEQGVEDFEELGPGRVLTRLITANKRGAPAPATAAPAKWANA</sequence>
<dbReference type="OrthoDB" id="9808564at2"/>
<dbReference type="GO" id="GO:0004314">
    <property type="term" value="F:[acyl-carrier-protein] S-malonyltransferase activity"/>
    <property type="evidence" value="ECO:0007669"/>
    <property type="project" value="UniProtKB-EC"/>
</dbReference>
<dbReference type="GO" id="GO:0005829">
    <property type="term" value="C:cytosol"/>
    <property type="evidence" value="ECO:0007669"/>
    <property type="project" value="TreeGrafter"/>
</dbReference>
<dbReference type="InterPro" id="IPR004410">
    <property type="entry name" value="Malonyl_CoA-ACP_transAc_FabD"/>
</dbReference>
<dbReference type="Pfam" id="PF00698">
    <property type="entry name" value="Acyl_transf_1"/>
    <property type="match status" value="2"/>
</dbReference>
<evidence type="ECO:0000256" key="3">
    <source>
        <dbReference type="ARBA" id="ARBA00023315"/>
    </source>
</evidence>
<reference evidence="6 7" key="1">
    <citation type="journal article" date="2006" name="Proc. Natl. Acad. Sci. U.S.A.">
        <title>Evolution of sensory complexity recorded in a myxobacterial genome.</title>
        <authorList>
            <person name="Goldman B.S."/>
            <person name="Nierman W.C."/>
            <person name="Kaiser D."/>
            <person name="Slater S.C."/>
            <person name="Durkin A.S."/>
            <person name="Eisen J.A."/>
            <person name="Ronning C.M."/>
            <person name="Barbazuk W.B."/>
            <person name="Blanchard M."/>
            <person name="Field C."/>
            <person name="Halling C."/>
            <person name="Hinkle G."/>
            <person name="Iartchuk O."/>
            <person name="Kim H.S."/>
            <person name="Mackenzie C."/>
            <person name="Madupu R."/>
            <person name="Miller N."/>
            <person name="Shvartsbeyn A."/>
            <person name="Sullivan S.A."/>
            <person name="Vaudin M."/>
            <person name="Wiegand R."/>
            <person name="Kaplan H.B."/>
        </authorList>
    </citation>
    <scope>NUCLEOTIDE SEQUENCE [LARGE SCALE GENOMIC DNA]</scope>
    <source>
        <strain evidence="7">DK1622</strain>
    </source>
</reference>
<organism evidence="6 7">
    <name type="scientific">Myxococcus xanthus (strain DK1622)</name>
    <dbReference type="NCBI Taxonomy" id="246197"/>
    <lineage>
        <taxon>Bacteria</taxon>
        <taxon>Pseudomonadati</taxon>
        <taxon>Myxococcota</taxon>
        <taxon>Myxococcia</taxon>
        <taxon>Myxococcales</taxon>
        <taxon>Cystobacterineae</taxon>
        <taxon>Myxococcaceae</taxon>
        <taxon>Myxococcus</taxon>
    </lineage>
</organism>
<dbReference type="Proteomes" id="UP000002402">
    <property type="component" value="Chromosome"/>
</dbReference>
<proteinExistence type="predicted"/>
<gene>
    <name evidence="6" type="primary">fabD</name>
    <name evidence="6" type="ordered locus">MXAN_3942</name>
</gene>
<dbReference type="GO" id="GO:0006633">
    <property type="term" value="P:fatty acid biosynthetic process"/>
    <property type="evidence" value="ECO:0007669"/>
    <property type="project" value="TreeGrafter"/>
</dbReference>
<keyword evidence="3 6" id="KW-0012">Acyltransferase</keyword>
<dbReference type="HOGENOM" id="CLU_412620_0_0_7"/>
<dbReference type="eggNOG" id="COG0331">
    <property type="taxonomic scope" value="Bacteria"/>
</dbReference>
<evidence type="ECO:0000256" key="1">
    <source>
        <dbReference type="ARBA" id="ARBA00013258"/>
    </source>
</evidence>
<evidence type="ECO:0000313" key="7">
    <source>
        <dbReference type="Proteomes" id="UP000002402"/>
    </source>
</evidence>
<dbReference type="EnsemblBacteria" id="ABF91606">
    <property type="protein sequence ID" value="ABF91606"/>
    <property type="gene ID" value="MXAN_3942"/>
</dbReference>
<dbReference type="STRING" id="246197.MXAN_3942"/>
<dbReference type="Gene3D" id="3.40.366.10">
    <property type="entry name" value="Malonyl-Coenzyme A Acyl Carrier Protein, domain 2"/>
    <property type="match status" value="2"/>
</dbReference>
<feature type="domain" description="Malonyl-CoA:ACP transacylase (MAT)" evidence="5">
    <location>
        <begin position="367"/>
        <end position="654"/>
    </location>
</feature>
<dbReference type="InterPro" id="IPR050858">
    <property type="entry name" value="Mal-CoA-ACP_Trans/PKS_FabD"/>
</dbReference>
<feature type="domain" description="Malonyl-CoA:ACP transacylase (MAT)" evidence="5">
    <location>
        <begin position="18"/>
        <end position="312"/>
    </location>
</feature>
<dbReference type="InterPro" id="IPR014043">
    <property type="entry name" value="Acyl_transferase_dom"/>
</dbReference>
<dbReference type="PANTHER" id="PTHR42681">
    <property type="entry name" value="MALONYL-COA-ACYL CARRIER PROTEIN TRANSACYLASE, MITOCHONDRIAL"/>
    <property type="match status" value="1"/>
</dbReference>
<dbReference type="SUPFAM" id="SSF52151">
    <property type="entry name" value="FabD/lysophospholipase-like"/>
    <property type="match status" value="2"/>
</dbReference>
<dbReference type="eggNOG" id="COG3321">
    <property type="taxonomic scope" value="Bacteria"/>
</dbReference>
<evidence type="ECO:0000313" key="6">
    <source>
        <dbReference type="EMBL" id="ABF91606.1"/>
    </source>
</evidence>
<accession>Q1D5F1</accession>
<dbReference type="AlphaFoldDB" id="Q1D5F1"/>
<dbReference type="Gene3D" id="3.30.70.3290">
    <property type="match status" value="1"/>
</dbReference>
<dbReference type="KEGG" id="mxa:MXAN_3942"/>
<dbReference type="Gene3D" id="3.30.70.250">
    <property type="entry name" value="Malonyl-CoA ACP transacylase, ACP-binding"/>
    <property type="match status" value="1"/>
</dbReference>
<evidence type="ECO:0000256" key="2">
    <source>
        <dbReference type="ARBA" id="ARBA00022679"/>
    </source>
</evidence>
<dbReference type="PANTHER" id="PTHR42681:SF1">
    <property type="entry name" value="MALONYL-COA-ACYL CARRIER PROTEIN TRANSACYLASE, MITOCHONDRIAL"/>
    <property type="match status" value="1"/>
</dbReference>
<dbReference type="SUPFAM" id="SSF55048">
    <property type="entry name" value="Probable ACP-binding domain of malonyl-CoA ACP transacylase"/>
    <property type="match status" value="2"/>
</dbReference>
<protein>
    <recommendedName>
        <fullName evidence="1">[acyl-carrier-protein] S-malonyltransferase</fullName>
        <ecNumber evidence="1">2.3.1.39</ecNumber>
    </recommendedName>
</protein>
<dbReference type="EC" id="2.3.1.39" evidence="1"/>
<name>Q1D5F1_MYXXD</name>
<dbReference type="SMART" id="SM00827">
    <property type="entry name" value="PKS_AT"/>
    <property type="match status" value="2"/>
</dbReference>
<keyword evidence="7" id="KW-1185">Reference proteome</keyword>
<evidence type="ECO:0000259" key="5">
    <source>
        <dbReference type="SMART" id="SM00827"/>
    </source>
</evidence>
<evidence type="ECO:0000256" key="4">
    <source>
        <dbReference type="ARBA" id="ARBA00048462"/>
    </source>
</evidence>
<dbReference type="InterPro" id="IPR016035">
    <property type="entry name" value="Acyl_Trfase/lysoPLipase"/>
</dbReference>
<keyword evidence="2 6" id="KW-0808">Transferase</keyword>
<dbReference type="NCBIfam" id="TIGR00128">
    <property type="entry name" value="fabD"/>
    <property type="match status" value="1"/>
</dbReference>
<comment type="catalytic activity">
    <reaction evidence="4">
        <text>holo-[ACP] + malonyl-CoA = malonyl-[ACP] + CoA</text>
        <dbReference type="Rhea" id="RHEA:41792"/>
        <dbReference type="Rhea" id="RHEA-COMP:9623"/>
        <dbReference type="Rhea" id="RHEA-COMP:9685"/>
        <dbReference type="ChEBI" id="CHEBI:57287"/>
        <dbReference type="ChEBI" id="CHEBI:57384"/>
        <dbReference type="ChEBI" id="CHEBI:64479"/>
        <dbReference type="ChEBI" id="CHEBI:78449"/>
        <dbReference type="EC" id="2.3.1.39"/>
    </reaction>
</comment>
<dbReference type="InterPro" id="IPR016036">
    <property type="entry name" value="Malonyl_transacylase_ACP-bd"/>
</dbReference>
<dbReference type="EMBL" id="CP000113">
    <property type="protein sequence ID" value="ABF91606.1"/>
    <property type="molecule type" value="Genomic_DNA"/>
</dbReference>
<dbReference type="InterPro" id="IPR001227">
    <property type="entry name" value="Ac_transferase_dom_sf"/>
</dbReference>